<evidence type="ECO:0008006" key="3">
    <source>
        <dbReference type="Google" id="ProtNLM"/>
    </source>
</evidence>
<gene>
    <name evidence="1" type="ORF">J2793_007409</name>
</gene>
<sequence>MKRDLLSTKTPEQERQLEMARNIGHLKTKQSKQQQAHMLCVSLVRMIRGK</sequence>
<reference evidence="1" key="1">
    <citation type="submission" date="2023-07" db="EMBL/GenBank/DDBJ databases">
        <title>Sorghum-associated microbial communities from plants grown in Nebraska, USA.</title>
        <authorList>
            <person name="Schachtman D."/>
        </authorList>
    </citation>
    <scope>NUCLEOTIDE SEQUENCE</scope>
    <source>
        <strain evidence="1">DS1061</strain>
    </source>
</reference>
<dbReference type="EMBL" id="JAURTK010000041">
    <property type="protein sequence ID" value="MDP9651934.1"/>
    <property type="molecule type" value="Genomic_DNA"/>
</dbReference>
<protein>
    <recommendedName>
        <fullName evidence="3">Transcriptional regulator</fullName>
    </recommendedName>
</protein>
<evidence type="ECO:0000313" key="2">
    <source>
        <dbReference type="Proteomes" id="UP001229486"/>
    </source>
</evidence>
<evidence type="ECO:0000313" key="1">
    <source>
        <dbReference type="EMBL" id="MDP9651934.1"/>
    </source>
</evidence>
<dbReference type="AlphaFoldDB" id="A0AB73IPQ1"/>
<name>A0AB73IPQ1_9BURK</name>
<organism evidence="1 2">
    <name type="scientific">Paraburkholderia caledonica</name>
    <dbReference type="NCBI Taxonomy" id="134536"/>
    <lineage>
        <taxon>Bacteria</taxon>
        <taxon>Pseudomonadati</taxon>
        <taxon>Pseudomonadota</taxon>
        <taxon>Betaproteobacteria</taxon>
        <taxon>Burkholderiales</taxon>
        <taxon>Burkholderiaceae</taxon>
        <taxon>Paraburkholderia</taxon>
    </lineage>
</organism>
<accession>A0AB73IPQ1</accession>
<comment type="caution">
    <text evidence="1">The sequence shown here is derived from an EMBL/GenBank/DDBJ whole genome shotgun (WGS) entry which is preliminary data.</text>
</comment>
<dbReference type="Proteomes" id="UP001229486">
    <property type="component" value="Unassembled WGS sequence"/>
</dbReference>
<dbReference type="RefSeq" id="WP_392396433.1">
    <property type="nucleotide sequence ID" value="NZ_JAURTK010000041.1"/>
</dbReference>
<proteinExistence type="predicted"/>